<evidence type="ECO:0000313" key="5">
    <source>
        <dbReference type="EMBL" id="SET00363.1"/>
    </source>
</evidence>
<organism evidence="5 6">
    <name type="scientific">Natronincola peptidivorans</name>
    <dbReference type="NCBI Taxonomy" id="426128"/>
    <lineage>
        <taxon>Bacteria</taxon>
        <taxon>Bacillati</taxon>
        <taxon>Bacillota</taxon>
        <taxon>Clostridia</taxon>
        <taxon>Peptostreptococcales</taxon>
        <taxon>Natronincolaceae</taxon>
        <taxon>Natronincola</taxon>
    </lineage>
</organism>
<accession>A0A1I0B0N1</accession>
<dbReference type="Pfam" id="PF13416">
    <property type="entry name" value="SBP_bac_8"/>
    <property type="match status" value="1"/>
</dbReference>
<dbReference type="RefSeq" id="WP_090440659.1">
    <property type="nucleotide sequence ID" value="NZ_FOHU01000003.1"/>
</dbReference>
<evidence type="ECO:0000256" key="4">
    <source>
        <dbReference type="ARBA" id="ARBA00022729"/>
    </source>
</evidence>
<dbReference type="InterPro" id="IPR050490">
    <property type="entry name" value="Bact_solute-bd_prot1"/>
</dbReference>
<comment type="similarity">
    <text evidence="2">Belongs to the bacterial solute-binding protein 1 family.</text>
</comment>
<gene>
    <name evidence="5" type="ORF">SAMN05660297_01165</name>
</gene>
<comment type="subcellular location">
    <subcellularLocation>
        <location evidence="1">Cell envelope</location>
    </subcellularLocation>
</comment>
<dbReference type="SUPFAM" id="SSF53850">
    <property type="entry name" value="Periplasmic binding protein-like II"/>
    <property type="match status" value="1"/>
</dbReference>
<dbReference type="PROSITE" id="PS51257">
    <property type="entry name" value="PROKAR_LIPOPROTEIN"/>
    <property type="match status" value="1"/>
</dbReference>
<keyword evidence="6" id="KW-1185">Reference proteome</keyword>
<dbReference type="Proteomes" id="UP000199568">
    <property type="component" value="Unassembled WGS sequence"/>
</dbReference>
<proteinExistence type="inferred from homology"/>
<protein>
    <submittedName>
        <fullName evidence="5">Multiple sugar transport system substrate-binding protein</fullName>
    </submittedName>
</protein>
<dbReference type="InterPro" id="IPR006059">
    <property type="entry name" value="SBP"/>
</dbReference>
<keyword evidence="4" id="KW-0732">Signal</keyword>
<dbReference type="OrthoDB" id="9795467at2"/>
<keyword evidence="3" id="KW-0813">Transport</keyword>
<reference evidence="5 6" key="1">
    <citation type="submission" date="2016-10" db="EMBL/GenBank/DDBJ databases">
        <authorList>
            <person name="de Groot N.N."/>
        </authorList>
    </citation>
    <scope>NUCLEOTIDE SEQUENCE [LARGE SCALE GENOMIC DNA]</scope>
    <source>
        <strain evidence="5 6">DSM 18979</strain>
    </source>
</reference>
<dbReference type="Gene3D" id="3.40.190.10">
    <property type="entry name" value="Periplasmic binding protein-like II"/>
    <property type="match status" value="1"/>
</dbReference>
<dbReference type="PANTHER" id="PTHR43649:SF31">
    <property type="entry name" value="SN-GLYCEROL-3-PHOSPHATE-BINDING PERIPLASMIC PROTEIN UGPB"/>
    <property type="match status" value="1"/>
</dbReference>
<keyword evidence="5" id="KW-0762">Sugar transport</keyword>
<evidence type="ECO:0000256" key="2">
    <source>
        <dbReference type="ARBA" id="ARBA00008520"/>
    </source>
</evidence>
<sequence length="452" mass="51508">MKKLNIFFIVLLLIILSFLLGCQKTKVLNPKEPITLTIWHNYGGQMKTTMDIMIDEFNDTIGAEKGVILSVTSISGSATLHEKLIMAANQDPGAPELPDITTAYPKTAITLAEKNLLVDIGEFFTEKELTAYVPRFLEEGRLKGDRLFVFPCAKSTEVLYVNKTIFDRFSNDTDISFEDLKSFEGIVKAADSYYEWSEGKMFFMPDSLFNLAQIGYQQLGEDLFKGTQLNLSSPAFSKIWETYYEPAVKGHFAIFDGYATDLAKTGDIICALGSTAGVIFYPPTITYENNLTEPVEYSILPYPVYKDGEKIAIQRGSGMCVIKSTEEKAYAASIFLKWFTDPKQNLRFVSKTGYLPVTKEAFGDMMTSEIESISDDNIKALLITAIQMHDEYDFYIPPYFDDFDRLQREYEERLLDITLESRKEYLELITHLHATEAYGKIKERQKIFLENW</sequence>
<dbReference type="PANTHER" id="PTHR43649">
    <property type="entry name" value="ARABINOSE-BINDING PROTEIN-RELATED"/>
    <property type="match status" value="1"/>
</dbReference>
<evidence type="ECO:0000256" key="3">
    <source>
        <dbReference type="ARBA" id="ARBA00022448"/>
    </source>
</evidence>
<name>A0A1I0B0N1_9FIRM</name>
<dbReference type="EMBL" id="FOHU01000003">
    <property type="protein sequence ID" value="SET00363.1"/>
    <property type="molecule type" value="Genomic_DNA"/>
</dbReference>
<dbReference type="AlphaFoldDB" id="A0A1I0B0N1"/>
<dbReference type="GO" id="GO:0030313">
    <property type="term" value="C:cell envelope"/>
    <property type="evidence" value="ECO:0007669"/>
    <property type="project" value="UniProtKB-SubCell"/>
</dbReference>
<evidence type="ECO:0000256" key="1">
    <source>
        <dbReference type="ARBA" id="ARBA00004196"/>
    </source>
</evidence>
<evidence type="ECO:0000313" key="6">
    <source>
        <dbReference type="Proteomes" id="UP000199568"/>
    </source>
</evidence>
<dbReference type="STRING" id="426128.SAMN05660297_01165"/>